<accession>A0A4D7C5N9</accession>
<name>A0A4D7C5N9_9SPHN</name>
<protein>
    <submittedName>
        <fullName evidence="3">Uncharacterized protein</fullName>
    </submittedName>
</protein>
<feature type="transmembrane region" description="Helical" evidence="2">
    <location>
        <begin position="127"/>
        <end position="145"/>
    </location>
</feature>
<evidence type="ECO:0000256" key="2">
    <source>
        <dbReference type="SAM" id="Phobius"/>
    </source>
</evidence>
<evidence type="ECO:0000256" key="1">
    <source>
        <dbReference type="SAM" id="MobiDB-lite"/>
    </source>
</evidence>
<gene>
    <name evidence="3" type="ORF">E6W36_15730</name>
</gene>
<dbReference type="EMBL" id="CP039704">
    <property type="protein sequence ID" value="QCI80441.1"/>
    <property type="molecule type" value="Genomic_DNA"/>
</dbReference>
<keyword evidence="2" id="KW-0472">Membrane</keyword>
<sequence>MSPADKAQARADLQRELEKAKASGDKIGAGAIQSGIDGLDITDAGSDENLVDLLKKSMKAGKLNVRTGNAHWDDKIKHKMENPDLLIYKLQNTAYKFSFLLVPISAPFIWLMFAWRRGFRLYDHVVFSLYSLSFMSILFILATLLNRLGDYLPIPDNAWLALFLHRSCTSMRS</sequence>
<keyword evidence="4" id="KW-1185">Reference proteome</keyword>
<evidence type="ECO:0000313" key="4">
    <source>
        <dbReference type="Proteomes" id="UP000298714"/>
    </source>
</evidence>
<proteinExistence type="predicted"/>
<feature type="transmembrane region" description="Helical" evidence="2">
    <location>
        <begin position="97"/>
        <end position="115"/>
    </location>
</feature>
<dbReference type="KEGG" id="hgn:E6W36_15730"/>
<feature type="region of interest" description="Disordered" evidence="1">
    <location>
        <begin position="1"/>
        <end position="23"/>
    </location>
</feature>
<keyword evidence="2" id="KW-0812">Transmembrane</keyword>
<keyword evidence="2" id="KW-1133">Transmembrane helix</keyword>
<dbReference type="Proteomes" id="UP000298714">
    <property type="component" value="Chromosome"/>
</dbReference>
<organism evidence="3 4">
    <name type="scientific">Hankyongella ginsenosidimutans</name>
    <dbReference type="NCBI Taxonomy" id="1763828"/>
    <lineage>
        <taxon>Bacteria</taxon>
        <taxon>Pseudomonadati</taxon>
        <taxon>Pseudomonadota</taxon>
        <taxon>Alphaproteobacteria</taxon>
        <taxon>Sphingomonadales</taxon>
        <taxon>Sphingomonadaceae</taxon>
        <taxon>Hankyongella</taxon>
    </lineage>
</organism>
<feature type="compositionally biased region" description="Basic and acidic residues" evidence="1">
    <location>
        <begin position="7"/>
        <end position="23"/>
    </location>
</feature>
<evidence type="ECO:0000313" key="3">
    <source>
        <dbReference type="EMBL" id="QCI80441.1"/>
    </source>
</evidence>
<reference evidence="4" key="1">
    <citation type="submission" date="2019-04" db="EMBL/GenBank/DDBJ databases">
        <title>Complete genome sequence of Sphingomonas sp. W1-2-3.</title>
        <authorList>
            <person name="Im W.T."/>
        </authorList>
    </citation>
    <scope>NUCLEOTIDE SEQUENCE [LARGE SCALE GENOMIC DNA]</scope>
    <source>
        <strain evidence="4">W1-2-3</strain>
    </source>
</reference>
<dbReference type="RefSeq" id="WP_222873338.1">
    <property type="nucleotide sequence ID" value="NZ_CP039704.1"/>
</dbReference>
<dbReference type="AlphaFoldDB" id="A0A4D7C5N9"/>